<dbReference type="Pfam" id="PF09588">
    <property type="entry name" value="YqaJ"/>
    <property type="match status" value="1"/>
</dbReference>
<dbReference type="InterPro" id="IPR011335">
    <property type="entry name" value="Restrct_endonuc-II-like"/>
</dbReference>
<dbReference type="GO" id="GO:0004519">
    <property type="term" value="F:endonuclease activity"/>
    <property type="evidence" value="ECO:0007669"/>
    <property type="project" value="UniProtKB-KW"/>
</dbReference>
<evidence type="ECO:0000313" key="2">
    <source>
        <dbReference type="EMBL" id="CAB4204085.1"/>
    </source>
</evidence>
<keyword evidence="2" id="KW-0255">Endonuclease</keyword>
<protein>
    <submittedName>
        <fullName evidence="2">COG5377 Phage-related protein, predicted endonuclease</fullName>
    </submittedName>
</protein>
<feature type="domain" description="YqaJ viral recombinase" evidence="1">
    <location>
        <begin position="13"/>
        <end position="154"/>
    </location>
</feature>
<proteinExistence type="predicted"/>
<gene>
    <name evidence="2" type="ORF">UFOVP1387_40</name>
</gene>
<evidence type="ECO:0000259" key="1">
    <source>
        <dbReference type="Pfam" id="PF09588"/>
    </source>
</evidence>
<keyword evidence="2" id="KW-0540">Nuclease</keyword>
<dbReference type="SUPFAM" id="SSF52980">
    <property type="entry name" value="Restriction endonuclease-like"/>
    <property type="match status" value="1"/>
</dbReference>
<dbReference type="InterPro" id="IPR011604">
    <property type="entry name" value="PDDEXK-like_dom_sf"/>
</dbReference>
<dbReference type="Gene3D" id="3.90.320.10">
    <property type="match status" value="1"/>
</dbReference>
<name>A0A6J5S6I2_9CAUD</name>
<accession>A0A6J5S6I2</accession>
<sequence>MHIIDKPTHGTMDWLHIRHRDDQGLCTLGGSEAPALMDSSAFMSQADLWYRKTMQPTISEPSAAMQVGNDLEPALVTVLSRRLDIPLVTPDIMYRSGRWTVTLDAVDAGSAIGKQQPQIIGEVKTTRKYSITSLSDVPAEYLWQIYAQQYVTGADAWLVVLDRDLRISTIEIPRNNQAMDTLAEQAEMFCASVDAGVQPDGLIDQMSADQIASLWRTQRRVIDLPADAIDWVRDLEEARALKKQADTIEQAAKDHLARLLLDADEGRIDGQSVITWREQAGRETVDVKSLRIDQPDLVATYTRTSDPVRVMRTVKAKGK</sequence>
<dbReference type="EMBL" id="LR797337">
    <property type="protein sequence ID" value="CAB4204085.1"/>
    <property type="molecule type" value="Genomic_DNA"/>
</dbReference>
<keyword evidence="2" id="KW-0378">Hydrolase</keyword>
<organism evidence="2">
    <name type="scientific">uncultured Caudovirales phage</name>
    <dbReference type="NCBI Taxonomy" id="2100421"/>
    <lineage>
        <taxon>Viruses</taxon>
        <taxon>Duplodnaviria</taxon>
        <taxon>Heunggongvirae</taxon>
        <taxon>Uroviricota</taxon>
        <taxon>Caudoviricetes</taxon>
        <taxon>Peduoviridae</taxon>
        <taxon>Maltschvirus</taxon>
        <taxon>Maltschvirus maltsch</taxon>
    </lineage>
</organism>
<dbReference type="InterPro" id="IPR019080">
    <property type="entry name" value="YqaJ_viral_recombinase"/>
</dbReference>
<reference evidence="2" key="1">
    <citation type="submission" date="2020-05" db="EMBL/GenBank/DDBJ databases">
        <authorList>
            <person name="Chiriac C."/>
            <person name="Salcher M."/>
            <person name="Ghai R."/>
            <person name="Kavagutti S V."/>
        </authorList>
    </citation>
    <scope>NUCLEOTIDE SEQUENCE</scope>
</reference>